<keyword evidence="1 3" id="KW-0929">Antimicrobial</keyword>
<dbReference type="InterPro" id="IPR052619">
    <property type="entry name" value="Phage_lysozyme-like"/>
</dbReference>
<keyword evidence="3" id="KW-0378">Hydrolase</keyword>
<keyword evidence="3" id="KW-0326">Glycosidase</keyword>
<accession>A0A7X1N7N3</accession>
<evidence type="ECO:0000256" key="1">
    <source>
        <dbReference type="ARBA" id="ARBA00022529"/>
    </source>
</evidence>
<dbReference type="AlphaFoldDB" id="A0A7X1N7N3"/>
<reference evidence="4 5" key="1">
    <citation type="submission" date="2019-10" db="EMBL/GenBank/DDBJ databases">
        <title>Paraburkholderia sp. isolated from nodules of Mimosa pudica from Brazilian Atlantic Forest soils.</title>
        <authorList>
            <person name="Paulitsch F."/>
            <person name="Hungria M."/>
            <person name="Dall'Agnol R."/>
        </authorList>
    </citation>
    <scope>NUCLEOTIDE SEQUENCE [LARGE SCALE GENOMIC DNA]</scope>
    <source>
        <strain evidence="4 5">CNPSo 3157</strain>
    </source>
</reference>
<dbReference type="GO" id="GO:0031640">
    <property type="term" value="P:killing of cells of another organism"/>
    <property type="evidence" value="ECO:0007669"/>
    <property type="project" value="UniProtKB-KW"/>
</dbReference>
<comment type="similarity">
    <text evidence="3">Belongs to the glycosyl hydrolase 24 family.</text>
</comment>
<protein>
    <recommendedName>
        <fullName evidence="3">Lysozyme</fullName>
        <ecNumber evidence="3">3.2.1.17</ecNumber>
    </recommendedName>
</protein>
<dbReference type="InterPro" id="IPR023347">
    <property type="entry name" value="Lysozyme_dom_sf"/>
</dbReference>
<dbReference type="RefSeq" id="WP_152756749.1">
    <property type="nucleotide sequence ID" value="NZ_WHNP01000006.1"/>
</dbReference>
<dbReference type="Proteomes" id="UP000484381">
    <property type="component" value="Unassembled WGS sequence"/>
</dbReference>
<dbReference type="GO" id="GO:0003796">
    <property type="term" value="F:lysozyme activity"/>
    <property type="evidence" value="ECO:0007669"/>
    <property type="project" value="UniProtKB-EC"/>
</dbReference>
<organism evidence="4 5">
    <name type="scientific">Paraburkholderia franconis</name>
    <dbReference type="NCBI Taxonomy" id="2654983"/>
    <lineage>
        <taxon>Bacteria</taxon>
        <taxon>Pseudomonadati</taxon>
        <taxon>Pseudomonadota</taxon>
        <taxon>Betaproteobacteria</taxon>
        <taxon>Burkholderiales</taxon>
        <taxon>Burkholderiaceae</taxon>
        <taxon>Paraburkholderia</taxon>
    </lineage>
</organism>
<dbReference type="EMBL" id="WHNP01000006">
    <property type="protein sequence ID" value="MPW16893.1"/>
    <property type="molecule type" value="Genomic_DNA"/>
</dbReference>
<keyword evidence="5" id="KW-1185">Reference proteome</keyword>
<dbReference type="InterPro" id="IPR002196">
    <property type="entry name" value="Glyco_hydro_24"/>
</dbReference>
<evidence type="ECO:0000256" key="2">
    <source>
        <dbReference type="ARBA" id="ARBA00022638"/>
    </source>
</evidence>
<evidence type="ECO:0000256" key="3">
    <source>
        <dbReference type="RuleBase" id="RU003788"/>
    </source>
</evidence>
<dbReference type="GO" id="GO:0016998">
    <property type="term" value="P:cell wall macromolecule catabolic process"/>
    <property type="evidence" value="ECO:0007669"/>
    <property type="project" value="InterPro"/>
</dbReference>
<gene>
    <name evidence="4" type="ORF">GCT13_08105</name>
</gene>
<evidence type="ECO:0000313" key="4">
    <source>
        <dbReference type="EMBL" id="MPW16893.1"/>
    </source>
</evidence>
<dbReference type="EC" id="3.2.1.17" evidence="3"/>
<dbReference type="SUPFAM" id="SSF53955">
    <property type="entry name" value="Lysozyme-like"/>
    <property type="match status" value="1"/>
</dbReference>
<dbReference type="InterPro" id="IPR023346">
    <property type="entry name" value="Lysozyme-like_dom_sf"/>
</dbReference>
<dbReference type="GO" id="GO:0042742">
    <property type="term" value="P:defense response to bacterium"/>
    <property type="evidence" value="ECO:0007669"/>
    <property type="project" value="UniProtKB-KW"/>
</dbReference>
<evidence type="ECO:0000313" key="5">
    <source>
        <dbReference type="Proteomes" id="UP000484381"/>
    </source>
</evidence>
<dbReference type="PANTHER" id="PTHR37406">
    <property type="entry name" value="T4-TYPE LYSOZYME 1-RELATED"/>
    <property type="match status" value="1"/>
</dbReference>
<comment type="caution">
    <text evidence="4">The sequence shown here is derived from an EMBL/GenBank/DDBJ whole genome shotgun (WGS) entry which is preliminary data.</text>
</comment>
<dbReference type="Gene3D" id="1.10.530.40">
    <property type="match status" value="1"/>
</dbReference>
<comment type="catalytic activity">
    <reaction evidence="3">
        <text>Hydrolysis of (1-&gt;4)-beta-linkages between N-acetylmuramic acid and N-acetyl-D-glucosamine residues in a peptidoglycan and between N-acetyl-D-glucosamine residues in chitodextrins.</text>
        <dbReference type="EC" id="3.2.1.17"/>
    </reaction>
</comment>
<keyword evidence="2 3" id="KW-0081">Bacteriolytic enzyme</keyword>
<sequence>MILSLLDAELRRDEGVRYVPYLDTADPPKRTVGVGHNMDVSPLPAGWAFPLADAQVNQLLDRDVSTTLAKLDKYLPWWRHMDEVRQRVIANMCFNLGIGNAALGTGLLGFKNTLAAMQRGSFGIAAAGMKASKWYAQVGLRGVRLCKAMETGVMPT</sequence>
<name>A0A7X1N7N3_9BURK</name>
<dbReference type="PANTHER" id="PTHR37406:SF1">
    <property type="entry name" value="T4-TYPE LYSOZYME 1-RELATED"/>
    <property type="match status" value="1"/>
</dbReference>
<proteinExistence type="inferred from homology"/>
<dbReference type="GO" id="GO:0009253">
    <property type="term" value="P:peptidoglycan catabolic process"/>
    <property type="evidence" value="ECO:0007669"/>
    <property type="project" value="InterPro"/>
</dbReference>
<dbReference type="Pfam" id="PF00959">
    <property type="entry name" value="Phage_lysozyme"/>
    <property type="match status" value="1"/>
</dbReference>